<accession>C5BZR8</accession>
<dbReference type="Pfam" id="PF07971">
    <property type="entry name" value="Glyco_hydro_92"/>
    <property type="match status" value="1"/>
</dbReference>
<dbReference type="GO" id="GO:0005829">
    <property type="term" value="C:cytosol"/>
    <property type="evidence" value="ECO:0007669"/>
    <property type="project" value="TreeGrafter"/>
</dbReference>
<evidence type="ECO:0000313" key="4">
    <source>
        <dbReference type="Proteomes" id="UP000007962"/>
    </source>
</evidence>
<dbReference type="Gene3D" id="2.70.98.10">
    <property type="match status" value="1"/>
</dbReference>
<dbReference type="InterPro" id="IPR005887">
    <property type="entry name" value="GH92_a_mannosidase_put"/>
</dbReference>
<dbReference type="EMBL" id="CP001618">
    <property type="protein sequence ID" value="ACQ81248.1"/>
    <property type="molecule type" value="Genomic_DNA"/>
</dbReference>
<evidence type="ECO:0000259" key="1">
    <source>
        <dbReference type="Pfam" id="PF07971"/>
    </source>
</evidence>
<dbReference type="HOGENOM" id="CLU_003690_0_0_11"/>
<gene>
    <name evidence="3" type="ordered locus">Bcav_3003</name>
</gene>
<dbReference type="GO" id="GO:0000224">
    <property type="term" value="F:peptide-N4-(N-acetyl-beta-glucosaminyl)asparagine amidase activity"/>
    <property type="evidence" value="ECO:0007669"/>
    <property type="project" value="TreeGrafter"/>
</dbReference>
<keyword evidence="4" id="KW-1185">Reference proteome</keyword>
<evidence type="ECO:0000259" key="2">
    <source>
        <dbReference type="Pfam" id="PF17678"/>
    </source>
</evidence>
<dbReference type="Proteomes" id="UP000007962">
    <property type="component" value="Chromosome"/>
</dbReference>
<reference evidence="3 4" key="1">
    <citation type="journal article" date="2009" name="Stand. Genomic Sci.">
        <title>Complete genome sequence of Beutenbergia cavernae type strain (HKI 0122).</title>
        <authorList>
            <person name="Land M."/>
            <person name="Pukall R."/>
            <person name="Abt B."/>
            <person name="Goker M."/>
            <person name="Rohde M."/>
            <person name="Glavina Del Rio T."/>
            <person name="Tice H."/>
            <person name="Copeland A."/>
            <person name="Cheng J.F."/>
            <person name="Lucas S."/>
            <person name="Chen F."/>
            <person name="Nolan M."/>
            <person name="Bruce D."/>
            <person name="Goodwin L."/>
            <person name="Pitluck S."/>
            <person name="Ivanova N."/>
            <person name="Mavromatis K."/>
            <person name="Ovchinnikova G."/>
            <person name="Pati A."/>
            <person name="Chen A."/>
            <person name="Palaniappan K."/>
            <person name="Hauser L."/>
            <person name="Chang Y.J."/>
            <person name="Jefferies C.C."/>
            <person name="Saunders E."/>
            <person name="Brettin T."/>
            <person name="Detter J.C."/>
            <person name="Han C."/>
            <person name="Chain P."/>
            <person name="Bristow J."/>
            <person name="Eisen J.A."/>
            <person name="Markowitz V."/>
            <person name="Hugenholtz P."/>
            <person name="Kyrpides N.C."/>
            <person name="Klenk H.P."/>
            <person name="Lapidus A."/>
        </authorList>
    </citation>
    <scope>NUCLEOTIDE SEQUENCE [LARGE SCALE GENOMIC DNA]</scope>
    <source>
        <strain evidence="4">ATCC BAA-8 / DSM 12333 / NBRC 16432</strain>
    </source>
</reference>
<dbReference type="Pfam" id="PF17678">
    <property type="entry name" value="Glyco_hydro_92N"/>
    <property type="match status" value="1"/>
</dbReference>
<dbReference type="GO" id="GO:0030246">
    <property type="term" value="F:carbohydrate binding"/>
    <property type="evidence" value="ECO:0007669"/>
    <property type="project" value="InterPro"/>
</dbReference>
<evidence type="ECO:0000313" key="3">
    <source>
        <dbReference type="EMBL" id="ACQ81248.1"/>
    </source>
</evidence>
<proteinExistence type="predicted"/>
<dbReference type="InterPro" id="IPR014718">
    <property type="entry name" value="GH-type_carb-bd"/>
</dbReference>
<feature type="domain" description="Glycosyl hydrolase family 92 N-terminal" evidence="2">
    <location>
        <begin position="173"/>
        <end position="379"/>
    </location>
</feature>
<dbReference type="InterPro" id="IPR041371">
    <property type="entry name" value="GH92_N"/>
</dbReference>
<dbReference type="eggNOG" id="COG3537">
    <property type="taxonomic scope" value="Bacteria"/>
</dbReference>
<dbReference type="STRING" id="471853.Bcav_3003"/>
<dbReference type="InterPro" id="IPR012939">
    <property type="entry name" value="Glyco_hydro_92"/>
</dbReference>
<dbReference type="FunFam" id="3.30.2080.10:FF:000001">
    <property type="entry name" value="Alpha-1,2-mannosidase subfamily"/>
    <property type="match status" value="1"/>
</dbReference>
<dbReference type="KEGG" id="bcv:Bcav_3003"/>
<dbReference type="Gene3D" id="3.30.2080.10">
    <property type="entry name" value="GH92 mannosidase domain"/>
    <property type="match status" value="1"/>
</dbReference>
<dbReference type="InterPro" id="IPR008928">
    <property type="entry name" value="6-hairpin_glycosidase_sf"/>
</dbReference>
<name>C5BZR8_BEUC1</name>
<dbReference type="PANTHER" id="PTHR12143:SF43">
    <property type="entry name" value="PUTATIVE-RELATED"/>
    <property type="match status" value="1"/>
</dbReference>
<dbReference type="NCBIfam" id="TIGR01180">
    <property type="entry name" value="aman2_put"/>
    <property type="match status" value="1"/>
</dbReference>
<dbReference type="SUPFAM" id="SSF48208">
    <property type="entry name" value="Six-hairpin glycosidases"/>
    <property type="match status" value="1"/>
</dbReference>
<organism evidence="3 4">
    <name type="scientific">Beutenbergia cavernae (strain ATCC BAA-8 / DSM 12333 / CCUG 43141 / JCM 11478 / NBRC 16432 / NCIMB 13614 / HKI 0122)</name>
    <dbReference type="NCBI Taxonomy" id="471853"/>
    <lineage>
        <taxon>Bacteria</taxon>
        <taxon>Bacillati</taxon>
        <taxon>Actinomycetota</taxon>
        <taxon>Actinomycetes</taxon>
        <taxon>Micrococcales</taxon>
        <taxon>Beutenbergiaceae</taxon>
        <taxon>Beutenbergia</taxon>
    </lineage>
</organism>
<dbReference type="AlphaFoldDB" id="C5BZR8"/>
<dbReference type="Gene3D" id="1.20.1050.60">
    <property type="entry name" value="alpha-1,2-mannosidase"/>
    <property type="match status" value="1"/>
</dbReference>
<protein>
    <submittedName>
        <fullName evidence="3">Alpha-1,2-mannosidase</fullName>
    </submittedName>
</protein>
<dbReference type="InterPro" id="IPR050883">
    <property type="entry name" value="PNGase"/>
</dbReference>
<feature type="domain" description="Glycosyl hydrolase family 92" evidence="1">
    <location>
        <begin position="403"/>
        <end position="897"/>
    </location>
</feature>
<dbReference type="GO" id="GO:0006516">
    <property type="term" value="P:glycoprotein catabolic process"/>
    <property type="evidence" value="ECO:0007669"/>
    <property type="project" value="TreeGrafter"/>
</dbReference>
<dbReference type="PANTHER" id="PTHR12143">
    <property type="entry name" value="PEPTIDE N-GLYCANASE PNGASE -RELATED"/>
    <property type="match status" value="1"/>
</dbReference>
<sequence>MHTPAPVQITLSAPAPGPFGEIDSGILKVRAAAVPEGAPPARAVLDGDLDLPLGPRAELRYAVRPHVSPGDPAYSATWVAVDVELDDGTTLAASGATDARGVALTPAAQAAARHLVAGQWNLVRVPLGPVAGRRVRAIHLACSPPADAELDLAAVEVVDSFAADDARSLVDRVETRRGTHSDGSFSRGNTVPAVARPNGFQLVVPMTDATTDRWLYEWGPAGGLALQGIGVSHIPSPWMGDRNQLAIMPVPLPGPDARASDVPREPGARALPFSHAEEEARAHLYRVRLHPDSGDALDVAVTSAERALVLRTTLPAAGGAVVLDLVRGDGELRIAADGTVSGWVDGGSRLSAGRSRMFVAGSFDTAPDDVAGTDDAQPGSAVASFSAPVVELRLATSFLGAEQAAANLTEVSGSFDDVASATRAAWAQRLGGWSVEGASDDELTTLASNLYRLHLYPNAHHEPVETGGSPAPWHASPVLDGAPAVPGELYVNNGFWDTYRTAWPAYALLEPTRAARLVDGFVQQYREGGWVARWSSPGYADLMTGTSSDAAFADAVLKGVTVPDLPALYAAALRNATVVPPSPGVGRKGLATSAFRGYVDRRTPESVSWALESYLNDDAIARLADHLAEHASDALERRRLADEAAYLRTRAAEYVTLFDAGTGFFRGRSVGGAFDPADDPAFDPRTWGGDYTETNAWTHLFGVPHDVAGLAALLGGRTAFLERLGEFLGTPETGDTPGHYSGVIHEMVEAREVRLGQLGMSNQPAHHIPYLWAAAGDPATTQRLVREILDRLFVGSEIGQGYLGDEDNGEMSAWWLFSALGFYPMQVGAPVYVIGSPLFRSARVRLPGGDLVVDAPENSRENVYVQSLRVNGVEQADAWIAHDVLAAGAHLEFEMGPTPSAWGTPEAGATLPPSLTPWGSTPAARVDLTRDAVVTCGGEKVPWLVDDDATSDGELRGAVEVALAAPAVVGAYTLTSASDEAADPASWVLEGATDDGIWRVLDARDGEGFPWRRQVRPFGVATPGGPVARVRLRVLATAGGAAPRLAELELTAG</sequence>
<dbReference type="CAZy" id="GH92">
    <property type="family name" value="Glycoside Hydrolase Family 92"/>
</dbReference>
<dbReference type="GO" id="GO:0005975">
    <property type="term" value="P:carbohydrate metabolic process"/>
    <property type="evidence" value="ECO:0007669"/>
    <property type="project" value="InterPro"/>
</dbReference>
<dbReference type="Gene3D" id="1.20.1610.10">
    <property type="entry name" value="alpha-1,2-mannosidases domains"/>
    <property type="match status" value="1"/>
</dbReference>